<feature type="non-terminal residue" evidence="1">
    <location>
        <position position="1"/>
    </location>
</feature>
<evidence type="ECO:0000313" key="1">
    <source>
        <dbReference type="EMBL" id="CAF1084193.1"/>
    </source>
</evidence>
<dbReference type="EMBL" id="CAJNOC010006715">
    <property type="protein sequence ID" value="CAF1084193.1"/>
    <property type="molecule type" value="Genomic_DNA"/>
</dbReference>
<keyword evidence="2" id="KW-1185">Reference proteome</keyword>
<evidence type="ECO:0008006" key="3">
    <source>
        <dbReference type="Google" id="ProtNLM"/>
    </source>
</evidence>
<name>A0A814N1G7_9BILA</name>
<dbReference type="OrthoDB" id="6626734at2759"/>
<dbReference type="Proteomes" id="UP000663879">
    <property type="component" value="Unassembled WGS sequence"/>
</dbReference>
<protein>
    <recommendedName>
        <fullName evidence="3">Reverse transcriptase domain-containing protein</fullName>
    </recommendedName>
</protein>
<dbReference type="PANTHER" id="PTHR33332">
    <property type="entry name" value="REVERSE TRANSCRIPTASE DOMAIN-CONTAINING PROTEIN"/>
    <property type="match status" value="1"/>
</dbReference>
<gene>
    <name evidence="1" type="ORF">OXX778_LOCUS20341</name>
</gene>
<reference evidence="1" key="1">
    <citation type="submission" date="2021-02" db="EMBL/GenBank/DDBJ databases">
        <authorList>
            <person name="Nowell W R."/>
        </authorList>
    </citation>
    <scope>NUCLEOTIDE SEQUENCE</scope>
    <source>
        <strain evidence="1">Ploen Becks lab</strain>
    </source>
</reference>
<organism evidence="1 2">
    <name type="scientific">Brachionus calyciflorus</name>
    <dbReference type="NCBI Taxonomy" id="104777"/>
    <lineage>
        <taxon>Eukaryota</taxon>
        <taxon>Metazoa</taxon>
        <taxon>Spiralia</taxon>
        <taxon>Gnathifera</taxon>
        <taxon>Rotifera</taxon>
        <taxon>Eurotatoria</taxon>
        <taxon>Monogononta</taxon>
        <taxon>Pseudotrocha</taxon>
        <taxon>Ploima</taxon>
        <taxon>Brachionidae</taxon>
        <taxon>Brachionus</taxon>
    </lineage>
</organism>
<sequence>RQRVVLGKSESSWVNVLSGVQQGSVLGPILLFADDTKLAAILDKDTKKKSLSDDLNEINRLTNDWLIKLNEEKCKVLHFGRENPEFNYCLNGKPLVKTESERDLGILVSKDLKWTSQINSSINSFCRLYKTFVRPQLEYGVSVWRPNLKKDIHAMESVQRRATKLVQELKKLSYKERLKKTNLLSLEARKARNSTNGLRQTPRAHDFTIERQLVKNCAQRHNFFTNRVSSLWNRLPKEALLSKTTNEFKNKIDKLDFESYYNGLTKLNTYKYKIVKVLEHECACFKDEKIHLIGRNNGEFIVKINEKSYSINLQQNPILTCNLYKSLKRGPNQKVIAYSLYGKNIRYYRLIANLTQKVKEFFPYHVMRIYHDNSIDESIKCDLECAN</sequence>
<accession>A0A814N1G7</accession>
<evidence type="ECO:0000313" key="2">
    <source>
        <dbReference type="Proteomes" id="UP000663879"/>
    </source>
</evidence>
<proteinExistence type="predicted"/>
<feature type="non-terminal residue" evidence="1">
    <location>
        <position position="387"/>
    </location>
</feature>
<comment type="caution">
    <text evidence="1">The sequence shown here is derived from an EMBL/GenBank/DDBJ whole genome shotgun (WGS) entry which is preliminary data.</text>
</comment>
<dbReference type="AlphaFoldDB" id="A0A814N1G7"/>